<organism evidence="3 4">
    <name type="scientific">Aeromicrobium ginsengisoli</name>
    <dbReference type="NCBI Taxonomy" id="363867"/>
    <lineage>
        <taxon>Bacteria</taxon>
        <taxon>Bacillati</taxon>
        <taxon>Actinomycetota</taxon>
        <taxon>Actinomycetes</taxon>
        <taxon>Propionibacteriales</taxon>
        <taxon>Nocardioidaceae</taxon>
        <taxon>Aeromicrobium</taxon>
    </lineage>
</organism>
<dbReference type="PRINTS" id="PR00080">
    <property type="entry name" value="SDRFAMILY"/>
</dbReference>
<dbReference type="EMBL" id="SDPQ02000004">
    <property type="protein sequence ID" value="KAA1394280.1"/>
    <property type="molecule type" value="Genomic_DNA"/>
</dbReference>
<dbReference type="FunFam" id="3.40.50.720:FF:000084">
    <property type="entry name" value="Short-chain dehydrogenase reductase"/>
    <property type="match status" value="1"/>
</dbReference>
<comment type="similarity">
    <text evidence="1">Belongs to the short-chain dehydrogenases/reductases (SDR) family.</text>
</comment>
<protein>
    <submittedName>
        <fullName evidence="3">SDR family oxidoreductase</fullName>
    </submittedName>
</protein>
<proteinExistence type="inferred from homology"/>
<sequence length="267" mass="27822">MANDEVPFRVGDAPVIDLAGHVSVVTGGNSGIGLGIARGLVRAGADVAVVGRDEERNTTAVAELAAVGGGTAWAYHCDVSDEAEVVRTMAQTRYDLGPIRSLFASAGVPSSGSAFVDLTLDDFRRVLAVNLEGAFLCFREAARHMVHDEVSGSLVAIASLSAVHGQSRGQSYSASKGGLVAMVRACAVELARDGIRANVILPGAFDTPMAAPFQRTEAWDAKIRPRIPQRRPGHADEVAGAAVYLASQASAYHTGDTLVIDGGYSVY</sequence>
<evidence type="ECO:0000256" key="1">
    <source>
        <dbReference type="ARBA" id="ARBA00006484"/>
    </source>
</evidence>
<dbReference type="OrthoDB" id="286404at2"/>
<comment type="caution">
    <text evidence="3">The sequence shown here is derived from an EMBL/GenBank/DDBJ whole genome shotgun (WGS) entry which is preliminary data.</text>
</comment>
<dbReference type="PANTHER" id="PTHR42760">
    <property type="entry name" value="SHORT-CHAIN DEHYDROGENASES/REDUCTASES FAMILY MEMBER"/>
    <property type="match status" value="1"/>
</dbReference>
<dbReference type="InterPro" id="IPR036291">
    <property type="entry name" value="NAD(P)-bd_dom_sf"/>
</dbReference>
<evidence type="ECO:0000256" key="2">
    <source>
        <dbReference type="ARBA" id="ARBA00023002"/>
    </source>
</evidence>
<keyword evidence="4" id="KW-1185">Reference proteome</keyword>
<dbReference type="Pfam" id="PF13561">
    <property type="entry name" value="adh_short_C2"/>
    <property type="match status" value="1"/>
</dbReference>
<dbReference type="PANTHER" id="PTHR42760:SF133">
    <property type="entry name" value="3-OXOACYL-[ACYL-CARRIER-PROTEIN] REDUCTASE"/>
    <property type="match status" value="1"/>
</dbReference>
<dbReference type="RefSeq" id="WP_149690890.1">
    <property type="nucleotide sequence ID" value="NZ_SDPQ02000004.1"/>
</dbReference>
<reference evidence="3" key="1">
    <citation type="submission" date="2019-09" db="EMBL/GenBank/DDBJ databases">
        <authorList>
            <person name="Li J."/>
        </authorList>
    </citation>
    <scope>NUCLEOTIDE SEQUENCE [LARGE SCALE GENOMIC DNA]</scope>
    <source>
        <strain evidence="3">JCM 14732</strain>
    </source>
</reference>
<keyword evidence="2" id="KW-0560">Oxidoreductase</keyword>
<dbReference type="SUPFAM" id="SSF51735">
    <property type="entry name" value="NAD(P)-binding Rossmann-fold domains"/>
    <property type="match status" value="1"/>
</dbReference>
<dbReference type="GO" id="GO:0016616">
    <property type="term" value="F:oxidoreductase activity, acting on the CH-OH group of donors, NAD or NADP as acceptor"/>
    <property type="evidence" value="ECO:0007669"/>
    <property type="project" value="TreeGrafter"/>
</dbReference>
<dbReference type="AlphaFoldDB" id="A0A5M4F936"/>
<name>A0A5M4F936_9ACTN</name>
<evidence type="ECO:0000313" key="3">
    <source>
        <dbReference type="EMBL" id="KAA1394280.1"/>
    </source>
</evidence>
<dbReference type="PRINTS" id="PR00081">
    <property type="entry name" value="GDHRDH"/>
</dbReference>
<evidence type="ECO:0000313" key="4">
    <source>
        <dbReference type="Proteomes" id="UP000380867"/>
    </source>
</evidence>
<dbReference type="Proteomes" id="UP000380867">
    <property type="component" value="Unassembled WGS sequence"/>
</dbReference>
<accession>A0A5M4F936</accession>
<dbReference type="InterPro" id="IPR002347">
    <property type="entry name" value="SDR_fam"/>
</dbReference>
<dbReference type="Gene3D" id="3.40.50.720">
    <property type="entry name" value="NAD(P)-binding Rossmann-like Domain"/>
    <property type="match status" value="1"/>
</dbReference>
<gene>
    <name evidence="3" type="ORF">ESP70_018940</name>
</gene>